<evidence type="ECO:0000313" key="1">
    <source>
        <dbReference type="EMBL" id="JAD82405.1"/>
    </source>
</evidence>
<dbReference type="AlphaFoldDB" id="A0A0A9D9R1"/>
<reference evidence="1" key="1">
    <citation type="submission" date="2014-09" db="EMBL/GenBank/DDBJ databases">
        <authorList>
            <person name="Magalhaes I.L.F."/>
            <person name="Oliveira U."/>
            <person name="Santos F.R."/>
            <person name="Vidigal T.H.D.A."/>
            <person name="Brescovit A.D."/>
            <person name="Santos A.J."/>
        </authorList>
    </citation>
    <scope>NUCLEOTIDE SEQUENCE</scope>
    <source>
        <tissue evidence="1">Shoot tissue taken approximately 20 cm above the soil surface</tissue>
    </source>
</reference>
<organism evidence="1">
    <name type="scientific">Arundo donax</name>
    <name type="common">Giant reed</name>
    <name type="synonym">Donax arundinaceus</name>
    <dbReference type="NCBI Taxonomy" id="35708"/>
    <lineage>
        <taxon>Eukaryota</taxon>
        <taxon>Viridiplantae</taxon>
        <taxon>Streptophyta</taxon>
        <taxon>Embryophyta</taxon>
        <taxon>Tracheophyta</taxon>
        <taxon>Spermatophyta</taxon>
        <taxon>Magnoliopsida</taxon>
        <taxon>Liliopsida</taxon>
        <taxon>Poales</taxon>
        <taxon>Poaceae</taxon>
        <taxon>PACMAD clade</taxon>
        <taxon>Arundinoideae</taxon>
        <taxon>Arundineae</taxon>
        <taxon>Arundo</taxon>
    </lineage>
</organism>
<protein>
    <submittedName>
        <fullName evidence="1">Uncharacterized protein</fullName>
    </submittedName>
</protein>
<proteinExistence type="predicted"/>
<reference evidence="1" key="2">
    <citation type="journal article" date="2015" name="Data Brief">
        <title>Shoot transcriptome of the giant reed, Arundo donax.</title>
        <authorList>
            <person name="Barrero R.A."/>
            <person name="Guerrero F.D."/>
            <person name="Moolhuijzen P."/>
            <person name="Goolsby J.A."/>
            <person name="Tidwell J."/>
            <person name="Bellgard S.E."/>
            <person name="Bellgard M.I."/>
        </authorList>
    </citation>
    <scope>NUCLEOTIDE SEQUENCE</scope>
    <source>
        <tissue evidence="1">Shoot tissue taken approximately 20 cm above the soil surface</tissue>
    </source>
</reference>
<name>A0A0A9D9R1_ARUDO</name>
<dbReference type="EMBL" id="GBRH01215490">
    <property type="protein sequence ID" value="JAD82405.1"/>
    <property type="molecule type" value="Transcribed_RNA"/>
</dbReference>
<accession>A0A0A9D9R1</accession>
<sequence length="120" mass="13193">MYEVAFGIALATILYALSDGWNASKKTYLSASSHASALSKLQSTPVSKYPVPQHPRTEFSKPYSHGLSIMEAQRRYWSTNATCAPGSTRLSLHTILLSLRLKLRATPCCATCCSPRAWRG</sequence>